<protein>
    <recommendedName>
        <fullName evidence="5">Histidine-rich glycoprotein-like</fullName>
    </recommendedName>
</protein>
<dbReference type="Proteomes" id="UP000233551">
    <property type="component" value="Unassembled WGS sequence"/>
</dbReference>
<proteinExistence type="predicted"/>
<feature type="chain" id="PRO_5014116686" description="Histidine-rich glycoprotein-like" evidence="2">
    <location>
        <begin position="20"/>
        <end position="128"/>
    </location>
</feature>
<keyword evidence="4" id="KW-1185">Reference proteome</keyword>
<organism evidence="3 4">
    <name type="scientific">Punica granatum</name>
    <name type="common">Pomegranate</name>
    <dbReference type="NCBI Taxonomy" id="22663"/>
    <lineage>
        <taxon>Eukaryota</taxon>
        <taxon>Viridiplantae</taxon>
        <taxon>Streptophyta</taxon>
        <taxon>Embryophyta</taxon>
        <taxon>Tracheophyta</taxon>
        <taxon>Spermatophyta</taxon>
        <taxon>Magnoliopsida</taxon>
        <taxon>eudicotyledons</taxon>
        <taxon>Gunneridae</taxon>
        <taxon>Pentapetalae</taxon>
        <taxon>rosids</taxon>
        <taxon>malvids</taxon>
        <taxon>Myrtales</taxon>
        <taxon>Lythraceae</taxon>
        <taxon>Punica</taxon>
    </lineage>
</organism>
<accession>A0A2I0IKI5</accession>
<evidence type="ECO:0000313" key="4">
    <source>
        <dbReference type="Proteomes" id="UP000233551"/>
    </source>
</evidence>
<dbReference type="EMBL" id="PGOL01002876">
    <property type="protein sequence ID" value="PKI44514.1"/>
    <property type="molecule type" value="Genomic_DNA"/>
</dbReference>
<name>A0A2I0IKI5_PUNGR</name>
<dbReference type="AlphaFoldDB" id="A0A2I0IKI5"/>
<feature type="signal peptide" evidence="2">
    <location>
        <begin position="1"/>
        <end position="19"/>
    </location>
</feature>
<gene>
    <name evidence="3" type="ORF">CRG98_035101</name>
</gene>
<evidence type="ECO:0000313" key="3">
    <source>
        <dbReference type="EMBL" id="PKI44514.1"/>
    </source>
</evidence>
<keyword evidence="2" id="KW-0732">Signal</keyword>
<sequence>MSRITIFLVMVLGLVAVGAADFAAQPPHFRHHPRHEHMMPPAGAPRPHWLYPEHKLPHDREHVPGPRPGPFAHPPRMAGAPDDMPHHHHHGAHPPMMQHGHGPHGKVMPPTHAPHMHPRHHEPMAPAY</sequence>
<evidence type="ECO:0000256" key="2">
    <source>
        <dbReference type="SAM" id="SignalP"/>
    </source>
</evidence>
<evidence type="ECO:0008006" key="5">
    <source>
        <dbReference type="Google" id="ProtNLM"/>
    </source>
</evidence>
<evidence type="ECO:0000256" key="1">
    <source>
        <dbReference type="SAM" id="MobiDB-lite"/>
    </source>
</evidence>
<comment type="caution">
    <text evidence="3">The sequence shown here is derived from an EMBL/GenBank/DDBJ whole genome shotgun (WGS) entry which is preliminary data.</text>
</comment>
<reference evidence="3 4" key="1">
    <citation type="submission" date="2017-11" db="EMBL/GenBank/DDBJ databases">
        <title>De-novo sequencing of pomegranate (Punica granatum L.) genome.</title>
        <authorList>
            <person name="Akparov Z."/>
            <person name="Amiraslanov A."/>
            <person name="Hajiyeva S."/>
            <person name="Abbasov M."/>
            <person name="Kaur K."/>
            <person name="Hamwieh A."/>
            <person name="Solovyev V."/>
            <person name="Salamov A."/>
            <person name="Braich B."/>
            <person name="Kosarev P."/>
            <person name="Mahmoud A."/>
            <person name="Hajiyev E."/>
            <person name="Babayeva S."/>
            <person name="Izzatullayeva V."/>
            <person name="Mammadov A."/>
            <person name="Mammadov A."/>
            <person name="Sharifova S."/>
            <person name="Ojaghi J."/>
            <person name="Eynullazada K."/>
            <person name="Bayramov B."/>
            <person name="Abdulazimova A."/>
            <person name="Shahmuradov I."/>
        </authorList>
    </citation>
    <scope>NUCLEOTIDE SEQUENCE [LARGE SCALE GENOMIC DNA]</scope>
    <source>
        <strain evidence="4">cv. AG2017</strain>
        <tissue evidence="3">Leaf</tissue>
    </source>
</reference>
<feature type="region of interest" description="Disordered" evidence="1">
    <location>
        <begin position="56"/>
        <end position="103"/>
    </location>
</feature>